<keyword evidence="1" id="KW-0175">Coiled coil</keyword>
<feature type="coiled-coil region" evidence="1">
    <location>
        <begin position="77"/>
        <end position="117"/>
    </location>
</feature>
<accession>A0A2H0PX21</accession>
<evidence type="ECO:0000256" key="1">
    <source>
        <dbReference type="SAM" id="Coils"/>
    </source>
</evidence>
<dbReference type="Proteomes" id="UP000236846">
    <property type="component" value="Unassembled WGS sequence"/>
</dbReference>
<reference evidence="2 3" key="1">
    <citation type="submission" date="2017-09" db="EMBL/GenBank/DDBJ databases">
        <title>Depth-based differentiation of microbial function through sediment-hosted aquifers and enrichment of novel symbionts in the deep terrestrial subsurface.</title>
        <authorList>
            <person name="Probst A.J."/>
            <person name="Ladd B."/>
            <person name="Jarett J.K."/>
            <person name="Geller-Mcgrath D.E."/>
            <person name="Sieber C.M."/>
            <person name="Emerson J.B."/>
            <person name="Anantharaman K."/>
            <person name="Thomas B.C."/>
            <person name="Malmstrom R."/>
            <person name="Stieglmeier M."/>
            <person name="Klingl A."/>
            <person name="Woyke T."/>
            <person name="Ryan C.M."/>
            <person name="Banfield J.F."/>
        </authorList>
    </citation>
    <scope>NUCLEOTIDE SEQUENCE [LARGE SCALE GENOMIC DNA]</scope>
    <source>
        <strain evidence="2">CG11_big_fil_rev_8_21_14_0_20_43_10</strain>
    </source>
</reference>
<dbReference type="AlphaFoldDB" id="A0A2H0PX21"/>
<dbReference type="EMBL" id="PCXE01000017">
    <property type="protein sequence ID" value="PIR26570.1"/>
    <property type="molecule type" value="Genomic_DNA"/>
</dbReference>
<protein>
    <submittedName>
        <fullName evidence="2">Uncharacterized protein</fullName>
    </submittedName>
</protein>
<gene>
    <name evidence="2" type="ORF">COV41_00875</name>
</gene>
<name>A0A2H0PX21_9BACT</name>
<evidence type="ECO:0000313" key="2">
    <source>
        <dbReference type="EMBL" id="PIR26570.1"/>
    </source>
</evidence>
<evidence type="ECO:0000313" key="3">
    <source>
        <dbReference type="Proteomes" id="UP000236846"/>
    </source>
</evidence>
<comment type="caution">
    <text evidence="2">The sequence shown here is derived from an EMBL/GenBank/DDBJ whole genome shotgun (WGS) entry which is preliminary data.</text>
</comment>
<organism evidence="2 3">
    <name type="scientific">Candidatus Brennerbacteria bacterium CG11_big_fil_rev_8_21_14_0_20_43_10</name>
    <dbReference type="NCBI Taxonomy" id="1974523"/>
    <lineage>
        <taxon>Bacteria</taxon>
        <taxon>Candidatus Brenneribacteriota</taxon>
    </lineage>
</organism>
<sequence length="143" mass="16984">MAETKTQNQKKPRKNQDVLDFIEWVKKRLGDENPRNFGLYMKLYKQAGKNGLLKGVTATLKKKDLTDKLPYFLGVVYQELKEKQQEKAKRVKVVIEEERAKANRKKYEKLLSKLKKKLTPKYQRISRTRSRMMHAVSKQERKS</sequence>
<proteinExistence type="predicted"/>